<dbReference type="PANTHER" id="PTHR39639:SF1">
    <property type="entry name" value="DUF262 DOMAIN-CONTAINING PROTEIN"/>
    <property type="match status" value="1"/>
</dbReference>
<dbReference type="Gene3D" id="1.10.30.50">
    <property type="match status" value="1"/>
</dbReference>
<accession>A0A0B6TV16</accession>
<evidence type="ECO:0000313" key="3">
    <source>
        <dbReference type="Proteomes" id="UP000031928"/>
    </source>
</evidence>
<feature type="domain" description="HNH nuclease" evidence="1">
    <location>
        <begin position="370"/>
        <end position="413"/>
    </location>
</feature>
<dbReference type="CDD" id="cd00085">
    <property type="entry name" value="HNHc"/>
    <property type="match status" value="1"/>
</dbReference>
<dbReference type="InterPro" id="IPR003615">
    <property type="entry name" value="HNH_nuc"/>
</dbReference>
<evidence type="ECO:0000259" key="1">
    <source>
        <dbReference type="SMART" id="SM00507"/>
    </source>
</evidence>
<dbReference type="Pfam" id="PF03235">
    <property type="entry name" value="GmrSD_N"/>
    <property type="match status" value="1"/>
</dbReference>
<dbReference type="Pfam" id="PF01844">
    <property type="entry name" value="HNH"/>
    <property type="match status" value="1"/>
</dbReference>
<dbReference type="GO" id="GO:0008270">
    <property type="term" value="F:zinc ion binding"/>
    <property type="evidence" value="ECO:0007669"/>
    <property type="project" value="InterPro"/>
</dbReference>
<dbReference type="OrthoDB" id="9787127at2"/>
<dbReference type="RefSeq" id="WP_042621197.1">
    <property type="nucleotide sequence ID" value="NZ_CP007790.1"/>
</dbReference>
<dbReference type="GO" id="GO:0004519">
    <property type="term" value="F:endonuclease activity"/>
    <property type="evidence" value="ECO:0007669"/>
    <property type="project" value="InterPro"/>
</dbReference>
<protein>
    <recommendedName>
        <fullName evidence="1">HNH nuclease domain-containing protein</fullName>
    </recommendedName>
</protein>
<keyword evidence="3" id="KW-1185">Reference proteome</keyword>
<reference evidence="2 3" key="1">
    <citation type="submission" date="2014-05" db="EMBL/GenBank/DDBJ databases">
        <title>Complete genome sequence of Corynebacterium marinum DSM 44953.</title>
        <authorList>
            <person name="Schaffert L."/>
            <person name="Albersmeier A."/>
            <person name="Kalinowski J."/>
            <person name="Ruckert C."/>
        </authorList>
    </citation>
    <scope>NUCLEOTIDE SEQUENCE [LARGE SCALE GENOMIC DNA]</scope>
    <source>
        <strain evidence="2 3">DSM 44953</strain>
    </source>
</reference>
<dbReference type="EMBL" id="CP007790">
    <property type="protein sequence ID" value="AJK68591.1"/>
    <property type="molecule type" value="Genomic_DNA"/>
</dbReference>
<name>A0A0B6TV16_9CORY</name>
<dbReference type="InterPro" id="IPR004919">
    <property type="entry name" value="GmrSD_N"/>
</dbReference>
<dbReference type="STRING" id="1224162.B840_04860"/>
<dbReference type="HOGENOM" id="CLU_749475_0_0_11"/>
<proteinExistence type="predicted"/>
<evidence type="ECO:0000313" key="2">
    <source>
        <dbReference type="EMBL" id="AJK68591.1"/>
    </source>
</evidence>
<gene>
    <name evidence="2" type="ORF">B840_04860</name>
</gene>
<dbReference type="AlphaFoldDB" id="A0A0B6TV16"/>
<organism evidence="2 3">
    <name type="scientific">Corynebacterium marinum DSM 44953</name>
    <dbReference type="NCBI Taxonomy" id="1224162"/>
    <lineage>
        <taxon>Bacteria</taxon>
        <taxon>Bacillati</taxon>
        <taxon>Actinomycetota</taxon>
        <taxon>Actinomycetes</taxon>
        <taxon>Mycobacteriales</taxon>
        <taxon>Corynebacteriaceae</taxon>
        <taxon>Corynebacterium</taxon>
    </lineage>
</organism>
<sequence length="419" mass="47898">MKTTLLTDTTVGEILSGFEWDAIEAKGLYGWDGALTIQPEYQRNYVYGLDGGAKEAKVIESLLNEYPLGLLYFVHDPKKTDHPYEVLDGQQRITSVGRFLQGQFSVLVNGYEKRWASLDPAIKDQILNARLLIYACEGTETEIKRWFETINIAGEPLTRQELRNAVYAGPFVTAAKQVFSKTNNNKRLERWLEWMPFKAEDATRQRVLERALEWVSLLDSSEEEDADRRVNLYMDEHQESDDVSQVINHMNTVIDWAESLFPSGGSPKLKLSTQDWHSLWSQYRSVVGSGTNAEMTADEFETTCLKLLADDEIKGESGIVEFVLGGQTDHRLLNLREFENVVKKRVYNRQTHEANLVDVSNCPDCVKYPENRNDAGTKTWALKEMEGDHIKPWSQGGKTTEDNCQMLCKRHNNAKSNIW</sequence>
<dbReference type="KEGG" id="cmq:B840_04860"/>
<dbReference type="Proteomes" id="UP000031928">
    <property type="component" value="Chromosome"/>
</dbReference>
<dbReference type="GO" id="GO:0003676">
    <property type="term" value="F:nucleic acid binding"/>
    <property type="evidence" value="ECO:0007669"/>
    <property type="project" value="InterPro"/>
</dbReference>
<dbReference type="REBASE" id="102370">
    <property type="entry name" value="Cma44953ORF4860P"/>
</dbReference>
<dbReference type="InterPro" id="IPR002711">
    <property type="entry name" value="HNH"/>
</dbReference>
<dbReference type="SMART" id="SM00507">
    <property type="entry name" value="HNHc"/>
    <property type="match status" value="1"/>
</dbReference>
<dbReference type="PANTHER" id="PTHR39639">
    <property type="entry name" value="CHROMOSOME 16, WHOLE GENOME SHOTGUN SEQUENCE"/>
    <property type="match status" value="1"/>
</dbReference>